<sequence length="170" mass="19970">MWSVSCPSDSCPVCLQYRAVRAVTWRHIYSPYSGSGHRACFYAGSVLDEFLSFLLLARHSPTHLGFFMLNPTTGNEIMKLIIRCSKFMNHFEIRTYNFRRNYFICDAKINDLCHRLRKTYFLVIPHEQAVTVNGTECHIKTHYSFRTWLLVCQWSEKDQICRDRTLTGVD</sequence>
<keyword evidence="2" id="KW-1185">Reference proteome</keyword>
<proteinExistence type="predicted"/>
<name>A0A067R7R5_ZOONE</name>
<protein>
    <submittedName>
        <fullName evidence="1">Uncharacterized protein</fullName>
    </submittedName>
</protein>
<evidence type="ECO:0000313" key="1">
    <source>
        <dbReference type="EMBL" id="KDR14393.1"/>
    </source>
</evidence>
<reference evidence="1 2" key="1">
    <citation type="journal article" date="2014" name="Nat. Commun.">
        <title>Molecular traces of alternative social organization in a termite genome.</title>
        <authorList>
            <person name="Terrapon N."/>
            <person name="Li C."/>
            <person name="Robertson H.M."/>
            <person name="Ji L."/>
            <person name="Meng X."/>
            <person name="Booth W."/>
            <person name="Chen Z."/>
            <person name="Childers C.P."/>
            <person name="Glastad K.M."/>
            <person name="Gokhale K."/>
            <person name="Gowin J."/>
            <person name="Gronenberg W."/>
            <person name="Hermansen R.A."/>
            <person name="Hu H."/>
            <person name="Hunt B.G."/>
            <person name="Huylmans A.K."/>
            <person name="Khalil S.M."/>
            <person name="Mitchell R.D."/>
            <person name="Munoz-Torres M.C."/>
            <person name="Mustard J.A."/>
            <person name="Pan H."/>
            <person name="Reese J.T."/>
            <person name="Scharf M.E."/>
            <person name="Sun F."/>
            <person name="Vogel H."/>
            <person name="Xiao J."/>
            <person name="Yang W."/>
            <person name="Yang Z."/>
            <person name="Yang Z."/>
            <person name="Zhou J."/>
            <person name="Zhu J."/>
            <person name="Brent C.S."/>
            <person name="Elsik C.G."/>
            <person name="Goodisman M.A."/>
            <person name="Liberles D.A."/>
            <person name="Roe R.M."/>
            <person name="Vargo E.L."/>
            <person name="Vilcinskas A."/>
            <person name="Wang J."/>
            <person name="Bornberg-Bauer E."/>
            <person name="Korb J."/>
            <person name="Zhang G."/>
            <person name="Liebig J."/>
        </authorList>
    </citation>
    <scope>NUCLEOTIDE SEQUENCE [LARGE SCALE GENOMIC DNA]</scope>
    <source>
        <tissue evidence="1">Whole organism</tissue>
    </source>
</reference>
<dbReference type="AlphaFoldDB" id="A0A067R7R5"/>
<dbReference type="Proteomes" id="UP000027135">
    <property type="component" value="Unassembled WGS sequence"/>
</dbReference>
<evidence type="ECO:0000313" key="2">
    <source>
        <dbReference type="Proteomes" id="UP000027135"/>
    </source>
</evidence>
<dbReference type="InParanoid" id="A0A067R7R5"/>
<organism evidence="1 2">
    <name type="scientific">Zootermopsis nevadensis</name>
    <name type="common">Dampwood termite</name>
    <dbReference type="NCBI Taxonomy" id="136037"/>
    <lineage>
        <taxon>Eukaryota</taxon>
        <taxon>Metazoa</taxon>
        <taxon>Ecdysozoa</taxon>
        <taxon>Arthropoda</taxon>
        <taxon>Hexapoda</taxon>
        <taxon>Insecta</taxon>
        <taxon>Pterygota</taxon>
        <taxon>Neoptera</taxon>
        <taxon>Polyneoptera</taxon>
        <taxon>Dictyoptera</taxon>
        <taxon>Blattodea</taxon>
        <taxon>Blattoidea</taxon>
        <taxon>Termitoidae</taxon>
        <taxon>Termopsidae</taxon>
        <taxon>Zootermopsis</taxon>
    </lineage>
</organism>
<gene>
    <name evidence="1" type="ORF">L798_11946</name>
</gene>
<dbReference type="EMBL" id="KK869001">
    <property type="protein sequence ID" value="KDR14393.1"/>
    <property type="molecule type" value="Genomic_DNA"/>
</dbReference>
<accession>A0A067R7R5</accession>